<organism evidence="1 2">
    <name type="scientific">Lonsdalea quercina</name>
    <dbReference type="NCBI Taxonomy" id="71657"/>
    <lineage>
        <taxon>Bacteria</taxon>
        <taxon>Pseudomonadati</taxon>
        <taxon>Pseudomonadota</taxon>
        <taxon>Gammaproteobacteria</taxon>
        <taxon>Enterobacterales</taxon>
        <taxon>Pectobacteriaceae</taxon>
        <taxon>Lonsdalea</taxon>
    </lineage>
</organism>
<name>A0A1H4G5C7_9GAMM</name>
<gene>
    <name evidence="1" type="ORF">SAMN02982996_03401</name>
</gene>
<sequence>LFSVKQVLLLVVYQGEELGMTNYPFISEKEFEDVEIRGLWKELVEGGTT</sequence>
<evidence type="ECO:0000313" key="2">
    <source>
        <dbReference type="Proteomes" id="UP000187280"/>
    </source>
</evidence>
<feature type="non-terminal residue" evidence="1">
    <location>
        <position position="1"/>
    </location>
</feature>
<evidence type="ECO:0000313" key="1">
    <source>
        <dbReference type="EMBL" id="SEB04764.1"/>
    </source>
</evidence>
<dbReference type="STRING" id="71657.SAMN02982996_03401"/>
<dbReference type="EMBL" id="FNQS01000024">
    <property type="protein sequence ID" value="SEB04764.1"/>
    <property type="molecule type" value="Genomic_DNA"/>
</dbReference>
<keyword evidence="2" id="KW-1185">Reference proteome</keyword>
<dbReference type="Proteomes" id="UP000187280">
    <property type="component" value="Unassembled WGS sequence"/>
</dbReference>
<reference evidence="1 2" key="1">
    <citation type="submission" date="2016-10" db="EMBL/GenBank/DDBJ databases">
        <authorList>
            <person name="de Groot N.N."/>
        </authorList>
    </citation>
    <scope>NUCLEOTIDE SEQUENCE [LARGE SCALE GENOMIC DNA]</scope>
    <source>
        <strain evidence="1 2">ATCC 29281</strain>
    </source>
</reference>
<proteinExistence type="predicted"/>
<protein>
    <submittedName>
        <fullName evidence="1">Oligo-1,6-glucosidase</fullName>
    </submittedName>
</protein>
<dbReference type="AlphaFoldDB" id="A0A1H4G5C7"/>
<dbReference type="Gene3D" id="3.20.20.80">
    <property type="entry name" value="Glycosidases"/>
    <property type="match status" value="1"/>
</dbReference>
<accession>A0A1H4G5C7</accession>